<evidence type="ECO:0000313" key="9">
    <source>
        <dbReference type="EMBL" id="MEQ4481313.1"/>
    </source>
</evidence>
<evidence type="ECO:0000259" key="8">
    <source>
        <dbReference type="Pfam" id="PF00557"/>
    </source>
</evidence>
<feature type="domain" description="Peptidase M24" evidence="8">
    <location>
        <begin position="12"/>
        <end position="239"/>
    </location>
</feature>
<keyword evidence="2 6" id="KW-0031">Aminopeptidase</keyword>
<evidence type="ECO:0000256" key="1">
    <source>
        <dbReference type="ARBA" id="ARBA00002521"/>
    </source>
</evidence>
<evidence type="ECO:0000313" key="10">
    <source>
        <dbReference type="Proteomes" id="UP001493487"/>
    </source>
</evidence>
<evidence type="ECO:0000256" key="6">
    <source>
        <dbReference type="HAMAP-Rule" id="MF_01974"/>
    </source>
</evidence>
<comment type="subunit">
    <text evidence="6">Monomer.</text>
</comment>
<dbReference type="CDD" id="cd01086">
    <property type="entry name" value="MetAP1"/>
    <property type="match status" value="1"/>
</dbReference>
<proteinExistence type="inferred from homology"/>
<feature type="binding site" evidence="6">
    <location>
        <position position="201"/>
    </location>
    <ligand>
        <name>a divalent metal cation</name>
        <dbReference type="ChEBI" id="CHEBI:60240"/>
        <label>2</label>
        <note>catalytic</note>
    </ligand>
</feature>
<comment type="similarity">
    <text evidence="6">Belongs to the peptidase M24A family. Methionine aminopeptidase type 1 subfamily.</text>
</comment>
<dbReference type="EMBL" id="JASKHM010000001">
    <property type="protein sequence ID" value="MEQ4481313.1"/>
    <property type="molecule type" value="Genomic_DNA"/>
</dbReference>
<dbReference type="EC" id="3.4.11.18" evidence="6 7"/>
<comment type="catalytic activity">
    <reaction evidence="6 7">
        <text>Release of N-terminal amino acids, preferentially methionine, from peptides and arylamides.</text>
        <dbReference type="EC" id="3.4.11.18"/>
    </reaction>
</comment>
<dbReference type="Gene3D" id="3.90.230.10">
    <property type="entry name" value="Creatinase/methionine aminopeptidase superfamily"/>
    <property type="match status" value="1"/>
</dbReference>
<reference evidence="9 10" key="1">
    <citation type="journal article" date="2023" name="Genome Announc.">
        <title>Pan-Genome Analyses of the Genus Cohnella and Proposal of the Novel Species Cohnella silvisoli sp. nov., Isolated from Forest Soil.</title>
        <authorList>
            <person name="Wang C."/>
            <person name="Mao L."/>
            <person name="Bao G."/>
            <person name="Zhu H."/>
        </authorList>
    </citation>
    <scope>NUCLEOTIDE SEQUENCE [LARGE SCALE GENOMIC DNA]</scope>
    <source>
        <strain evidence="9 10">NL03-T5-1</strain>
    </source>
</reference>
<dbReference type="PRINTS" id="PR00599">
    <property type="entry name" value="MAPEPTIDASE"/>
</dbReference>
<feature type="binding site" evidence="6">
    <location>
        <position position="232"/>
    </location>
    <ligand>
        <name>a divalent metal cation</name>
        <dbReference type="ChEBI" id="CHEBI:60240"/>
        <label>2</label>
        <note>catalytic</note>
    </ligand>
</feature>
<dbReference type="InterPro" id="IPR002467">
    <property type="entry name" value="Pept_M24A_MAP1"/>
</dbReference>
<keyword evidence="5 6" id="KW-0378">Hydrolase</keyword>
<feature type="binding site" evidence="6">
    <location>
        <position position="167"/>
    </location>
    <ligand>
        <name>a divalent metal cation</name>
        <dbReference type="ChEBI" id="CHEBI:60240"/>
        <label>2</label>
        <note>catalytic</note>
    </ligand>
</feature>
<comment type="function">
    <text evidence="1 6">Removes the N-terminal methionine from nascent proteins. The N-terminal methionine is often cleaved when the second residue in the primary sequence is small and uncharged (Met-Ala-, Cys, Gly, Pro, Ser, Thr, or Val). Requires deformylation of the N(alpha)-formylated initiator methionine before it can be hydrolyzed.</text>
</comment>
<dbReference type="InterPro" id="IPR001714">
    <property type="entry name" value="Pept_M24_MAP"/>
</dbReference>
<feature type="binding site" evidence="6">
    <location>
        <position position="232"/>
    </location>
    <ligand>
        <name>a divalent metal cation</name>
        <dbReference type="ChEBI" id="CHEBI:60240"/>
        <label>1</label>
    </ligand>
</feature>
<feature type="binding site" evidence="6">
    <location>
        <position position="104"/>
    </location>
    <ligand>
        <name>a divalent metal cation</name>
        <dbReference type="ChEBI" id="CHEBI:60240"/>
        <label>2</label>
        <note>catalytic</note>
    </ligand>
</feature>
<dbReference type="SUPFAM" id="SSF55920">
    <property type="entry name" value="Creatinase/aminopeptidase"/>
    <property type="match status" value="1"/>
</dbReference>
<evidence type="ECO:0000256" key="4">
    <source>
        <dbReference type="ARBA" id="ARBA00022723"/>
    </source>
</evidence>
<gene>
    <name evidence="6 9" type="primary">map</name>
    <name evidence="9" type="ORF">QJS35_02765</name>
</gene>
<dbReference type="HAMAP" id="MF_01974">
    <property type="entry name" value="MetAP_1"/>
    <property type="match status" value="1"/>
</dbReference>
<keyword evidence="3 6" id="KW-0645">Protease</keyword>
<dbReference type="Pfam" id="PF00557">
    <property type="entry name" value="Peptidase_M24"/>
    <property type="match status" value="1"/>
</dbReference>
<evidence type="ECO:0000256" key="3">
    <source>
        <dbReference type="ARBA" id="ARBA00022670"/>
    </source>
</evidence>
<protein>
    <recommendedName>
        <fullName evidence="6 7">Methionine aminopeptidase</fullName>
        <shortName evidence="6">MAP</shortName>
        <shortName evidence="6">MetAP</shortName>
        <ecNumber evidence="6 7">3.4.11.18</ecNumber>
    </recommendedName>
    <alternativeName>
        <fullName evidence="6">Peptidase M</fullName>
    </alternativeName>
</protein>
<dbReference type="GO" id="GO:0004239">
    <property type="term" value="F:initiator methionyl aminopeptidase activity"/>
    <property type="evidence" value="ECO:0007669"/>
    <property type="project" value="UniProtKB-EC"/>
</dbReference>
<dbReference type="Proteomes" id="UP001493487">
    <property type="component" value="Unassembled WGS sequence"/>
</dbReference>
<feature type="binding site" evidence="6">
    <location>
        <position position="174"/>
    </location>
    <ligand>
        <name>substrate</name>
    </ligand>
</feature>
<dbReference type="InterPro" id="IPR036005">
    <property type="entry name" value="Creatinase/aminopeptidase-like"/>
</dbReference>
<organism evidence="9 10">
    <name type="scientific">Cohnella silvisoli</name>
    <dbReference type="NCBI Taxonomy" id="2873699"/>
    <lineage>
        <taxon>Bacteria</taxon>
        <taxon>Bacillati</taxon>
        <taxon>Bacillota</taxon>
        <taxon>Bacilli</taxon>
        <taxon>Bacillales</taxon>
        <taxon>Paenibacillaceae</taxon>
        <taxon>Cohnella</taxon>
    </lineage>
</organism>
<evidence type="ECO:0000256" key="5">
    <source>
        <dbReference type="ARBA" id="ARBA00022801"/>
    </source>
</evidence>
<comment type="caution">
    <text evidence="9">The sequence shown here is derived from an EMBL/GenBank/DDBJ whole genome shotgun (WGS) entry which is preliminary data.</text>
</comment>
<dbReference type="PANTHER" id="PTHR43330">
    <property type="entry name" value="METHIONINE AMINOPEPTIDASE"/>
    <property type="match status" value="1"/>
</dbReference>
<dbReference type="PANTHER" id="PTHR43330:SF13">
    <property type="entry name" value="METHIONINE AMINOPEPTIDASE 2"/>
    <property type="match status" value="1"/>
</dbReference>
<name>A0ABV1KNB6_9BACL</name>
<sequence>MTIESQYDIDQLSRIGKIVAFTIEEMKKSAEPGITTQQLDDIGRDVLARYGAVSAPMKTFGFPGHTCISLNSEVAHGIPGNRVLQAGDLINIDVSAELNGYYADAGHSFQIPPYTTKVEQLCKYTYSTMMKVILSLRAGVKLNQIGKIIQDEARKGGYRVVQNLCSHGVGKALHEEPYDILPYYEPRDRRVLKAGQVITIEPFLSTGAEYVVEQADGWTLTVPDRSLAAQHEHTIIITNGRPIIVTAC</sequence>
<dbReference type="NCBIfam" id="TIGR00500">
    <property type="entry name" value="met_pdase_I"/>
    <property type="match status" value="1"/>
</dbReference>
<keyword evidence="10" id="KW-1185">Reference proteome</keyword>
<keyword evidence="4 6" id="KW-0479">Metal-binding</keyword>
<feature type="binding site" evidence="6">
    <location>
        <position position="76"/>
    </location>
    <ligand>
        <name>substrate</name>
    </ligand>
</feature>
<accession>A0ABV1KNB6</accession>
<feature type="binding site" evidence="6">
    <location>
        <position position="104"/>
    </location>
    <ligand>
        <name>a divalent metal cation</name>
        <dbReference type="ChEBI" id="CHEBI:60240"/>
        <label>1</label>
    </ligand>
</feature>
<evidence type="ECO:0000256" key="7">
    <source>
        <dbReference type="RuleBase" id="RU003653"/>
    </source>
</evidence>
<evidence type="ECO:0000256" key="2">
    <source>
        <dbReference type="ARBA" id="ARBA00022438"/>
    </source>
</evidence>
<dbReference type="RefSeq" id="WP_232182180.1">
    <property type="nucleotide sequence ID" value="NZ_JAIOAP010000001.1"/>
</dbReference>
<feature type="binding site" evidence="6">
    <location>
        <position position="93"/>
    </location>
    <ligand>
        <name>a divalent metal cation</name>
        <dbReference type="ChEBI" id="CHEBI:60240"/>
        <label>1</label>
    </ligand>
</feature>
<comment type="cofactor">
    <cofactor evidence="6">
        <name>Co(2+)</name>
        <dbReference type="ChEBI" id="CHEBI:48828"/>
    </cofactor>
    <cofactor evidence="6">
        <name>Zn(2+)</name>
        <dbReference type="ChEBI" id="CHEBI:29105"/>
    </cofactor>
    <cofactor evidence="6">
        <name>Mn(2+)</name>
        <dbReference type="ChEBI" id="CHEBI:29035"/>
    </cofactor>
    <cofactor evidence="6">
        <name>Fe(2+)</name>
        <dbReference type="ChEBI" id="CHEBI:29033"/>
    </cofactor>
    <text evidence="6">Binds 2 divalent metal cations per subunit. Has a high-affinity and a low affinity metal-binding site. The true nature of the physiological cofactor is under debate. The enzyme is active with cobalt, zinc, manganese or divalent iron ions. Most likely, methionine aminopeptidases function as mononuclear Fe(2+)-metalloproteases under physiological conditions, and the catalytically relevant metal-binding site has been assigned to the histidine-containing high-affinity site.</text>
</comment>
<dbReference type="InterPro" id="IPR000994">
    <property type="entry name" value="Pept_M24"/>
</dbReference>